<dbReference type="PRINTS" id="PR01438">
    <property type="entry name" value="UNVRSLSTRESS"/>
</dbReference>
<evidence type="ECO:0000256" key="2">
    <source>
        <dbReference type="SAM" id="MobiDB-lite"/>
    </source>
</evidence>
<keyword evidence="5" id="KW-1185">Reference proteome</keyword>
<dbReference type="PANTHER" id="PTHR46553">
    <property type="entry name" value="ADENINE NUCLEOTIDE ALPHA HYDROLASES-LIKE SUPERFAMILY PROTEIN"/>
    <property type="match status" value="1"/>
</dbReference>
<dbReference type="Gene3D" id="3.40.50.620">
    <property type="entry name" value="HUPs"/>
    <property type="match status" value="2"/>
</dbReference>
<feature type="domain" description="UspA" evidence="3">
    <location>
        <begin position="180"/>
        <end position="318"/>
    </location>
</feature>
<proteinExistence type="inferred from homology"/>
<dbReference type="RefSeq" id="WP_051518052.1">
    <property type="nucleotide sequence ID" value="NZ_AWQS01000006.1"/>
</dbReference>
<dbReference type="InterPro" id="IPR006015">
    <property type="entry name" value="Universal_stress_UspA"/>
</dbReference>
<sequence>MTAEYSDQPLDRTDDAAEAAGRRQHDDDVPPGAVVAGLDGSDKDGTVLAFAAREATLLGAPLHLLTAQEIHAGLVGAWDAGFVPIGLEPELGDSGARVIDEARARIGREHSDLAVTASRPWGTPSQALVDASEQARIVVVGSGRKGTLERILLGTTSLDTAMHAACPVVVVGEDPGEVTRPVVVGIDGSEHSVRSATVAGDEAARRGVSLVVVTTWRLEVVDGIVVTEEGSPEWQQVEQRYRAMIDQVLQPVRAKHPDLSVEVDLRNGRPVDVLLERSQDAGLLIVGSRGRGGFAGMALGSVSHKLLQRALVPVGVVRAEPRTD</sequence>
<dbReference type="InterPro" id="IPR014729">
    <property type="entry name" value="Rossmann-like_a/b/a_fold"/>
</dbReference>
<organism evidence="4 5">
    <name type="scientific">Intrasporangium chromatireducens Q5-1</name>
    <dbReference type="NCBI Taxonomy" id="584657"/>
    <lineage>
        <taxon>Bacteria</taxon>
        <taxon>Bacillati</taxon>
        <taxon>Actinomycetota</taxon>
        <taxon>Actinomycetes</taxon>
        <taxon>Micrococcales</taxon>
        <taxon>Intrasporangiaceae</taxon>
        <taxon>Intrasporangium</taxon>
    </lineage>
</organism>
<dbReference type="EMBL" id="AWQS01000006">
    <property type="protein sequence ID" value="EWT07692.1"/>
    <property type="molecule type" value="Genomic_DNA"/>
</dbReference>
<name>W9GRL4_9MICO</name>
<accession>W9GRL4</accession>
<comment type="similarity">
    <text evidence="1">Belongs to the universal stress protein A family.</text>
</comment>
<protein>
    <submittedName>
        <fullName evidence="4">Universal stress protein</fullName>
    </submittedName>
</protein>
<dbReference type="Pfam" id="PF00582">
    <property type="entry name" value="Usp"/>
    <property type="match status" value="2"/>
</dbReference>
<dbReference type="AlphaFoldDB" id="W9GRL4"/>
<dbReference type="InterPro" id="IPR006016">
    <property type="entry name" value="UspA"/>
</dbReference>
<comment type="caution">
    <text evidence="4">The sequence shown here is derived from an EMBL/GenBank/DDBJ whole genome shotgun (WGS) entry which is preliminary data.</text>
</comment>
<evidence type="ECO:0000313" key="4">
    <source>
        <dbReference type="EMBL" id="EWT07692.1"/>
    </source>
</evidence>
<reference evidence="5" key="1">
    <citation type="submission" date="2013-08" db="EMBL/GenBank/DDBJ databases">
        <title>Intrasporangium oryzae NRRL B-24470.</title>
        <authorList>
            <person name="Liu H."/>
            <person name="Wang G."/>
        </authorList>
    </citation>
    <scope>NUCLEOTIDE SEQUENCE [LARGE SCALE GENOMIC DNA]</scope>
    <source>
        <strain evidence="5">Q5-1</strain>
    </source>
</reference>
<dbReference type="PANTHER" id="PTHR46553:SF3">
    <property type="entry name" value="ADENINE NUCLEOTIDE ALPHA HYDROLASES-LIKE SUPERFAMILY PROTEIN"/>
    <property type="match status" value="1"/>
</dbReference>
<dbReference type="SUPFAM" id="SSF52402">
    <property type="entry name" value="Adenine nucleotide alpha hydrolases-like"/>
    <property type="match status" value="2"/>
</dbReference>
<dbReference type="OrthoDB" id="6174426at2"/>
<evidence type="ECO:0000259" key="3">
    <source>
        <dbReference type="Pfam" id="PF00582"/>
    </source>
</evidence>
<dbReference type="PATRIC" id="fig|584657.3.peg.332"/>
<gene>
    <name evidence="4" type="ORF">N864_01115</name>
</gene>
<feature type="domain" description="UspA" evidence="3">
    <location>
        <begin position="34"/>
        <end position="171"/>
    </location>
</feature>
<evidence type="ECO:0000256" key="1">
    <source>
        <dbReference type="ARBA" id="ARBA00008791"/>
    </source>
</evidence>
<feature type="compositionally biased region" description="Basic and acidic residues" evidence="2">
    <location>
        <begin position="9"/>
        <end position="28"/>
    </location>
</feature>
<dbReference type="Proteomes" id="UP000019494">
    <property type="component" value="Unassembled WGS sequence"/>
</dbReference>
<evidence type="ECO:0000313" key="5">
    <source>
        <dbReference type="Proteomes" id="UP000019494"/>
    </source>
</evidence>
<feature type="region of interest" description="Disordered" evidence="2">
    <location>
        <begin position="1"/>
        <end position="31"/>
    </location>
</feature>